<name>A0A8S0SNJ9_OLEEU</name>
<comment type="caution">
    <text evidence="1">The sequence shown here is derived from an EMBL/GenBank/DDBJ whole genome shotgun (WGS) entry which is preliminary data.</text>
</comment>
<keyword evidence="2" id="KW-1185">Reference proteome</keyword>
<organism evidence="1 2">
    <name type="scientific">Olea europaea subsp. europaea</name>
    <dbReference type="NCBI Taxonomy" id="158383"/>
    <lineage>
        <taxon>Eukaryota</taxon>
        <taxon>Viridiplantae</taxon>
        <taxon>Streptophyta</taxon>
        <taxon>Embryophyta</taxon>
        <taxon>Tracheophyta</taxon>
        <taxon>Spermatophyta</taxon>
        <taxon>Magnoliopsida</taxon>
        <taxon>eudicotyledons</taxon>
        <taxon>Gunneridae</taxon>
        <taxon>Pentapetalae</taxon>
        <taxon>asterids</taxon>
        <taxon>lamiids</taxon>
        <taxon>Lamiales</taxon>
        <taxon>Oleaceae</taxon>
        <taxon>Oleeae</taxon>
        <taxon>Olea</taxon>
    </lineage>
</organism>
<accession>A0A8S0SNJ9</accession>
<gene>
    <name evidence="1" type="ORF">OLEA9_A020136</name>
</gene>
<dbReference type="Gramene" id="OE9A020136T1">
    <property type="protein sequence ID" value="OE9A020136C1"/>
    <property type="gene ID" value="OE9A020136"/>
</dbReference>
<reference evidence="1 2" key="1">
    <citation type="submission" date="2019-12" db="EMBL/GenBank/DDBJ databases">
        <authorList>
            <person name="Alioto T."/>
            <person name="Alioto T."/>
            <person name="Gomez Garrido J."/>
        </authorList>
    </citation>
    <scope>NUCLEOTIDE SEQUENCE [LARGE SCALE GENOMIC DNA]</scope>
</reference>
<evidence type="ECO:0000313" key="2">
    <source>
        <dbReference type="Proteomes" id="UP000594638"/>
    </source>
</evidence>
<proteinExistence type="predicted"/>
<sequence>MKYTLTPTKLSQRGFELASNTDTEDPNDNLLINAKITDSSDGLTQGRTNSLMNISHRWRGEKCKDKHAKGKRLVTAGDELHVFALWFLRNFSNRVAYIVVKTPELRFRWILYCFERDKMSGFRSR</sequence>
<dbReference type="AlphaFoldDB" id="A0A8S0SNJ9"/>
<dbReference type="EMBL" id="CACTIH010005452">
    <property type="protein sequence ID" value="CAA2993571.1"/>
    <property type="molecule type" value="Genomic_DNA"/>
</dbReference>
<evidence type="ECO:0000313" key="1">
    <source>
        <dbReference type="EMBL" id="CAA2993571.1"/>
    </source>
</evidence>
<dbReference type="Proteomes" id="UP000594638">
    <property type="component" value="Unassembled WGS sequence"/>
</dbReference>
<protein>
    <submittedName>
        <fullName evidence="1">Uncharacterized protein</fullName>
    </submittedName>
</protein>